<dbReference type="STRING" id="1144750.SAMN05443431_10612"/>
<dbReference type="PANTHER" id="PTHR34700:SF4">
    <property type="entry name" value="PHAGE-LIKE ELEMENT PBSX PROTEIN XKDP"/>
    <property type="match status" value="1"/>
</dbReference>
<evidence type="ECO:0000313" key="3">
    <source>
        <dbReference type="Proteomes" id="UP000199559"/>
    </source>
</evidence>
<proteinExistence type="predicted"/>
<organism evidence="2 3">
    <name type="scientific">Olleya namhaensis</name>
    <dbReference type="NCBI Taxonomy" id="1144750"/>
    <lineage>
        <taxon>Bacteria</taxon>
        <taxon>Pseudomonadati</taxon>
        <taxon>Bacteroidota</taxon>
        <taxon>Flavobacteriia</taxon>
        <taxon>Flavobacteriales</taxon>
        <taxon>Flavobacteriaceae</taxon>
    </lineage>
</organism>
<reference evidence="3" key="1">
    <citation type="submission" date="2016-10" db="EMBL/GenBank/DDBJ databases">
        <authorList>
            <person name="Varghese N."/>
            <person name="Submissions S."/>
        </authorList>
    </citation>
    <scope>NUCLEOTIDE SEQUENCE [LARGE SCALE GENOMIC DNA]</scope>
    <source>
        <strain evidence="3">DSM 28881</strain>
    </source>
</reference>
<protein>
    <submittedName>
        <fullName evidence="2">LysM domain-containing protein</fullName>
    </submittedName>
</protein>
<dbReference type="SUPFAM" id="SSF54106">
    <property type="entry name" value="LysM domain"/>
    <property type="match status" value="1"/>
</dbReference>
<dbReference type="Proteomes" id="UP000199559">
    <property type="component" value="Unassembled WGS sequence"/>
</dbReference>
<evidence type="ECO:0000259" key="1">
    <source>
        <dbReference type="PROSITE" id="PS51782"/>
    </source>
</evidence>
<gene>
    <name evidence="2" type="ORF">SAMN05443431_10612</name>
</gene>
<keyword evidence="3" id="KW-1185">Reference proteome</keyword>
<dbReference type="CDD" id="cd00118">
    <property type="entry name" value="LysM"/>
    <property type="match status" value="1"/>
</dbReference>
<dbReference type="InterPro" id="IPR018392">
    <property type="entry name" value="LysM"/>
</dbReference>
<dbReference type="AlphaFoldDB" id="A0A1I3Q7X1"/>
<dbReference type="SMART" id="SM00257">
    <property type="entry name" value="LysM"/>
    <property type="match status" value="1"/>
</dbReference>
<dbReference type="EMBL" id="FORM01000006">
    <property type="protein sequence ID" value="SFJ29672.1"/>
    <property type="molecule type" value="Genomic_DNA"/>
</dbReference>
<evidence type="ECO:0000313" key="2">
    <source>
        <dbReference type="EMBL" id="SFJ29672.1"/>
    </source>
</evidence>
<name>A0A1I3Q7X1_9FLAO</name>
<feature type="domain" description="LysM" evidence="1">
    <location>
        <begin position="103"/>
        <end position="152"/>
    </location>
</feature>
<dbReference type="PANTHER" id="PTHR34700">
    <property type="entry name" value="POTASSIUM BINDING PROTEIN KBP"/>
    <property type="match status" value="1"/>
</dbReference>
<accession>A0A1I3Q7X1</accession>
<dbReference type="InterPro" id="IPR052196">
    <property type="entry name" value="Bact_Kbp"/>
</dbReference>
<dbReference type="Pfam" id="PF01476">
    <property type="entry name" value="LysM"/>
    <property type="match status" value="1"/>
</dbReference>
<dbReference type="PROSITE" id="PS51782">
    <property type="entry name" value="LYSM"/>
    <property type="match status" value="1"/>
</dbReference>
<dbReference type="Gene3D" id="3.10.350.10">
    <property type="entry name" value="LysM domain"/>
    <property type="match status" value="1"/>
</dbReference>
<sequence>MILNKVLDNQPIILFTIFNQELIFKNKLFMAVRAKYQGVLDLGEKLKIANGDVTEENGVLKVKGTAGTQYEKNLIWDAIKAAGGDSPSDIMANIDVADESLYARHTVVGGDTLGKIAKHYYGNASKYTAIFEANKDILKNPDMINVDQELKIPNL</sequence>
<dbReference type="InterPro" id="IPR036779">
    <property type="entry name" value="LysM_dom_sf"/>
</dbReference>